<dbReference type="InterPro" id="IPR002656">
    <property type="entry name" value="Acyl_transf_3_dom"/>
</dbReference>
<feature type="domain" description="Acyltransferase 3" evidence="2">
    <location>
        <begin position="1"/>
        <end position="311"/>
    </location>
</feature>
<feature type="transmembrane region" description="Helical" evidence="1">
    <location>
        <begin position="146"/>
        <end position="173"/>
    </location>
</feature>
<feature type="transmembrane region" description="Helical" evidence="1">
    <location>
        <begin position="185"/>
        <end position="202"/>
    </location>
</feature>
<feature type="transmembrane region" description="Helical" evidence="1">
    <location>
        <begin position="254"/>
        <end position="278"/>
    </location>
</feature>
<keyword evidence="3" id="KW-0378">Hydrolase</keyword>
<gene>
    <name evidence="3" type="ORF">SAMN06265221_1064</name>
</gene>
<evidence type="ECO:0000259" key="2">
    <source>
        <dbReference type="Pfam" id="PF01757"/>
    </source>
</evidence>
<reference evidence="3 4" key="1">
    <citation type="submission" date="2017-05" db="EMBL/GenBank/DDBJ databases">
        <authorList>
            <person name="Varghese N."/>
            <person name="Submissions S."/>
        </authorList>
    </citation>
    <scope>NUCLEOTIDE SEQUENCE [LARGE SCALE GENOMIC DNA]</scope>
    <source>
        <strain evidence="3 4">DSM 100094</strain>
    </source>
</reference>
<dbReference type="PANTHER" id="PTHR23028">
    <property type="entry name" value="ACETYLTRANSFERASE"/>
    <property type="match status" value="1"/>
</dbReference>
<dbReference type="PANTHER" id="PTHR23028:SF131">
    <property type="entry name" value="BLR2367 PROTEIN"/>
    <property type="match status" value="1"/>
</dbReference>
<feature type="transmembrane region" description="Helical" evidence="1">
    <location>
        <begin position="65"/>
        <end position="82"/>
    </location>
</feature>
<organism evidence="3 4">
    <name type="scientific">Paracoccus laeviglucosivorans</name>
    <dbReference type="NCBI Taxonomy" id="1197861"/>
    <lineage>
        <taxon>Bacteria</taxon>
        <taxon>Pseudomonadati</taxon>
        <taxon>Pseudomonadota</taxon>
        <taxon>Alphaproteobacteria</taxon>
        <taxon>Rhodobacterales</taxon>
        <taxon>Paracoccaceae</taxon>
        <taxon>Paracoccus</taxon>
    </lineage>
</organism>
<feature type="transmembrane region" description="Helical" evidence="1">
    <location>
        <begin position="119"/>
        <end position="140"/>
    </location>
</feature>
<keyword evidence="1" id="KW-0812">Transmembrane</keyword>
<dbReference type="AlphaFoldDB" id="A0A521D281"/>
<sequence length="345" mass="38612">MLVVIYHVYNSGLPHVPMPWILHQGFSSMQFGVELFFAISGFVIIGTMRRAATPAQFIVERATRIYPVLWASLPIACAFLILGGRDPFAGYGLLESIGLLIGNFLALGPVLPVPVIYKIAWTLSFEFAFYFMGFIVLLSRRHNRDLTWLMIALGLVMCIFTPRAIFFLAGVLVGTGYAERSPVRYLSRAPGLCILAFLALWQATANPQTPFIDPIYQWGRDFHWLTGPLAFIACTAAINGLVHQRGFVSQILQIRPLLWLGTISFSLYLWHPLVLGTVKDTMRKLALPDMLGVWTQPVFLLIVLPPCLILAAASARLLEGKVTRYLRRRWIGPAHPAKHEQALPL</sequence>
<evidence type="ECO:0000313" key="3">
    <source>
        <dbReference type="EMBL" id="SMO65787.1"/>
    </source>
</evidence>
<dbReference type="Proteomes" id="UP000319014">
    <property type="component" value="Unassembled WGS sequence"/>
</dbReference>
<proteinExistence type="predicted"/>
<feature type="transmembrane region" description="Helical" evidence="1">
    <location>
        <begin position="20"/>
        <end position="45"/>
    </location>
</feature>
<keyword evidence="1" id="KW-0472">Membrane</keyword>
<feature type="transmembrane region" description="Helical" evidence="1">
    <location>
        <begin position="222"/>
        <end position="242"/>
    </location>
</feature>
<accession>A0A521D281</accession>
<dbReference type="GO" id="GO:0016787">
    <property type="term" value="F:hydrolase activity"/>
    <property type="evidence" value="ECO:0007669"/>
    <property type="project" value="UniProtKB-KW"/>
</dbReference>
<keyword evidence="1" id="KW-1133">Transmembrane helix</keyword>
<feature type="transmembrane region" description="Helical" evidence="1">
    <location>
        <begin position="298"/>
        <end position="318"/>
    </location>
</feature>
<evidence type="ECO:0000256" key="1">
    <source>
        <dbReference type="SAM" id="Phobius"/>
    </source>
</evidence>
<protein>
    <submittedName>
        <fullName evidence="3">Peptidoglycan/LPS O-acetylase OafA/YrhL, contains acyltransferase and SGNH-hydrolase domains</fullName>
    </submittedName>
</protein>
<keyword evidence="4" id="KW-1185">Reference proteome</keyword>
<dbReference type="GO" id="GO:0016020">
    <property type="term" value="C:membrane"/>
    <property type="evidence" value="ECO:0007669"/>
    <property type="project" value="TreeGrafter"/>
</dbReference>
<keyword evidence="3" id="KW-0012">Acyltransferase</keyword>
<dbReference type="EMBL" id="FXTK01000006">
    <property type="protein sequence ID" value="SMO65787.1"/>
    <property type="molecule type" value="Genomic_DNA"/>
</dbReference>
<dbReference type="GO" id="GO:0016747">
    <property type="term" value="F:acyltransferase activity, transferring groups other than amino-acyl groups"/>
    <property type="evidence" value="ECO:0007669"/>
    <property type="project" value="InterPro"/>
</dbReference>
<dbReference type="GO" id="GO:0000271">
    <property type="term" value="P:polysaccharide biosynthetic process"/>
    <property type="evidence" value="ECO:0007669"/>
    <property type="project" value="TreeGrafter"/>
</dbReference>
<name>A0A521D281_9RHOB</name>
<feature type="transmembrane region" description="Helical" evidence="1">
    <location>
        <begin position="88"/>
        <end position="107"/>
    </location>
</feature>
<dbReference type="InterPro" id="IPR050879">
    <property type="entry name" value="Acyltransferase_3"/>
</dbReference>
<keyword evidence="3" id="KW-0808">Transferase</keyword>
<evidence type="ECO:0000313" key="4">
    <source>
        <dbReference type="Proteomes" id="UP000319014"/>
    </source>
</evidence>
<dbReference type="Pfam" id="PF01757">
    <property type="entry name" value="Acyl_transf_3"/>
    <property type="match status" value="1"/>
</dbReference>